<dbReference type="Gene3D" id="3.30.700.20">
    <property type="entry name" value="Hypothetical protein ph0010, domain 1"/>
    <property type="match status" value="1"/>
</dbReference>
<dbReference type="PROSITE" id="PS51112">
    <property type="entry name" value="AMMECR1"/>
    <property type="match status" value="1"/>
</dbReference>
<dbReference type="InterPro" id="IPR027623">
    <property type="entry name" value="AmmeMemoSam_A"/>
</dbReference>
<dbReference type="EMBL" id="CAADFF010000066">
    <property type="protein sequence ID" value="VFJ95174.1"/>
    <property type="molecule type" value="Genomic_DNA"/>
</dbReference>
<evidence type="ECO:0000259" key="1">
    <source>
        <dbReference type="PROSITE" id="PS51112"/>
    </source>
</evidence>
<evidence type="ECO:0000313" key="2">
    <source>
        <dbReference type="EMBL" id="VFJ95174.1"/>
    </source>
</evidence>
<dbReference type="InterPro" id="IPR002733">
    <property type="entry name" value="AMMECR1_domain"/>
</dbReference>
<dbReference type="InterPro" id="IPR036071">
    <property type="entry name" value="AMMECR1_dom_sf"/>
</dbReference>
<dbReference type="Gene3D" id="3.30.1490.150">
    <property type="entry name" value="Hypothetical protein ph0010, domain 2"/>
    <property type="match status" value="1"/>
</dbReference>
<dbReference type="InterPro" id="IPR023473">
    <property type="entry name" value="AMMECR1"/>
</dbReference>
<sequence>MKPMMEDRDPDGRAGLSAEERKTLLEIARDSIVHGLAHREPPSIDAAAFPVPLREKRATFVTLEKEGMLRGCIGSLRTTRSLVEDLAENAFNAAFRDPRFPLLSQEEWEKVTVKIALLTPATSMCFESEADLIGQLRPGVDGLILTAGPRRATFLPSVWESLPEPVDFLRHLKIKAGLDPNAWPPDVAVSRYTTEQIGNDFNE</sequence>
<feature type="domain" description="AMMECR1" evidence="1">
    <location>
        <begin position="19"/>
        <end position="203"/>
    </location>
</feature>
<dbReference type="AlphaFoldDB" id="A0A450URI0"/>
<dbReference type="InterPro" id="IPR027485">
    <property type="entry name" value="AMMECR1_N"/>
</dbReference>
<dbReference type="SUPFAM" id="SSF143447">
    <property type="entry name" value="AMMECR1-like"/>
    <property type="match status" value="1"/>
</dbReference>
<dbReference type="NCBIfam" id="TIGR04335">
    <property type="entry name" value="AmmeMemoSam_A"/>
    <property type="match status" value="1"/>
</dbReference>
<accession>A0A450URI0</accession>
<dbReference type="PANTHER" id="PTHR13016">
    <property type="entry name" value="AMMECR1 HOMOLOG"/>
    <property type="match status" value="1"/>
</dbReference>
<gene>
    <name evidence="2" type="ORF">BECKLFY1418B_GA0070995_106611</name>
</gene>
<dbReference type="Pfam" id="PF01871">
    <property type="entry name" value="AMMECR1"/>
    <property type="match status" value="1"/>
</dbReference>
<dbReference type="NCBIfam" id="TIGR00296">
    <property type="entry name" value="TIGR00296 family protein"/>
    <property type="match status" value="1"/>
</dbReference>
<reference evidence="2" key="1">
    <citation type="submission" date="2019-02" db="EMBL/GenBank/DDBJ databases">
        <authorList>
            <person name="Gruber-Vodicka R. H."/>
            <person name="Seah K. B. B."/>
        </authorList>
    </citation>
    <scope>NUCLEOTIDE SEQUENCE</scope>
    <source>
        <strain evidence="2">BECK_M7</strain>
    </source>
</reference>
<proteinExistence type="predicted"/>
<protein>
    <submittedName>
        <fullName evidence="2">Uncharacterized protein, PH0010 family/AmmeMemoRadiSam system protein A</fullName>
    </submittedName>
</protein>
<name>A0A450URI0_9GAMM</name>
<dbReference type="PANTHER" id="PTHR13016:SF0">
    <property type="entry name" value="AMME SYNDROME CANDIDATE GENE 1 PROTEIN"/>
    <property type="match status" value="1"/>
</dbReference>
<organism evidence="2">
    <name type="scientific">Candidatus Kentrum sp. LFY</name>
    <dbReference type="NCBI Taxonomy" id="2126342"/>
    <lineage>
        <taxon>Bacteria</taxon>
        <taxon>Pseudomonadati</taxon>
        <taxon>Pseudomonadota</taxon>
        <taxon>Gammaproteobacteria</taxon>
        <taxon>Candidatus Kentrum</taxon>
    </lineage>
</organism>